<dbReference type="Proteomes" id="UP000483672">
    <property type="component" value="Unassembled WGS sequence"/>
</dbReference>
<dbReference type="AlphaFoldDB" id="A0A6G1MJ50"/>
<sequence>MAATQPEKKISLPSEIFDEMAKKYENGLGGAQNDIIRALLLHSKENHPIDSNSVVHDNACGPAVATSEILNQSITPPPKIFATDYAQGMIDITSSYKERRGWDTVTVQQMDGQALSFEDAKFTHSISSLGVFMFPDEKKGLSEMYRTLKPGGWIGVTSWKDVRWPTAAIAAYEKLFPAAEEPLILPIVKNWMDPESCERNLRQAGFHDVKAEVVPCVNRQLSKEIGASAFVEFLRHVSPTIKSWDEGTQERFLAYYSNLVEDMFSPVINGNGVELTLYAIVTSGRK</sequence>
<reference evidence="4 5" key="1">
    <citation type="submission" date="2019-06" db="EMBL/GenBank/DDBJ databases">
        <authorList>
            <person name="Palmer J.M."/>
        </authorList>
    </citation>
    <scope>NUCLEOTIDE SEQUENCE [LARGE SCALE GENOMIC DNA]</scope>
    <source>
        <strain evidence="2 4">TWF106</strain>
        <strain evidence="3 5">TWF191</strain>
        <strain evidence="1">TWF679</strain>
    </source>
</reference>
<dbReference type="Pfam" id="PF01209">
    <property type="entry name" value="Ubie_methyltran"/>
    <property type="match status" value="1"/>
</dbReference>
<evidence type="ECO:0000313" key="3">
    <source>
        <dbReference type="EMBL" id="KAF3217808.1"/>
    </source>
</evidence>
<comment type="caution">
    <text evidence="2">The sequence shown here is derived from an EMBL/GenBank/DDBJ whole genome shotgun (WGS) entry which is preliminary data.</text>
</comment>
<name>A0A6G1MJ50_ORBOL</name>
<dbReference type="OrthoDB" id="2013972at2759"/>
<evidence type="ECO:0000313" key="2">
    <source>
        <dbReference type="EMBL" id="KAF3213374.1"/>
    </source>
</evidence>
<protein>
    <submittedName>
        <fullName evidence="2">Uncharacterized protein</fullName>
    </submittedName>
</protein>
<dbReference type="GO" id="GO:0008168">
    <property type="term" value="F:methyltransferase activity"/>
    <property type="evidence" value="ECO:0007669"/>
    <property type="project" value="TreeGrafter"/>
</dbReference>
<evidence type="ECO:0000313" key="5">
    <source>
        <dbReference type="Proteomes" id="UP000483672"/>
    </source>
</evidence>
<dbReference type="EMBL" id="WIWT01000086">
    <property type="protein sequence ID" value="KAF3202641.1"/>
    <property type="molecule type" value="Genomic_DNA"/>
</dbReference>
<gene>
    <name evidence="2" type="ORF">TWF106_009501</name>
    <name evidence="3" type="ORF">TWF191_008438</name>
    <name evidence="1" type="ORF">TWF679_010735</name>
</gene>
<dbReference type="CDD" id="cd02440">
    <property type="entry name" value="AdoMet_MTases"/>
    <property type="match status" value="1"/>
</dbReference>
<dbReference type="PANTHER" id="PTHR43591:SF105">
    <property type="entry name" value="METHYLTRANSFERASE DOMAIN-CONTAINING PROTEIN-RELATED"/>
    <property type="match status" value="1"/>
</dbReference>
<dbReference type="SUPFAM" id="SSF53335">
    <property type="entry name" value="S-adenosyl-L-methionine-dependent methyltransferases"/>
    <property type="match status" value="1"/>
</dbReference>
<dbReference type="EMBL" id="WIWS01000064">
    <property type="protein sequence ID" value="KAF3213374.1"/>
    <property type="molecule type" value="Genomic_DNA"/>
</dbReference>
<organism evidence="2 4">
    <name type="scientific">Orbilia oligospora</name>
    <name type="common">Nematode-trapping fungus</name>
    <name type="synonym">Arthrobotrys oligospora</name>
    <dbReference type="NCBI Taxonomy" id="2813651"/>
    <lineage>
        <taxon>Eukaryota</taxon>
        <taxon>Fungi</taxon>
        <taxon>Dikarya</taxon>
        <taxon>Ascomycota</taxon>
        <taxon>Pezizomycotina</taxon>
        <taxon>Orbiliomycetes</taxon>
        <taxon>Orbiliales</taxon>
        <taxon>Orbiliaceae</taxon>
        <taxon>Orbilia</taxon>
    </lineage>
</organism>
<dbReference type="InterPro" id="IPR029063">
    <property type="entry name" value="SAM-dependent_MTases_sf"/>
</dbReference>
<accession>A0A6G1MJ50</accession>
<evidence type="ECO:0000313" key="1">
    <source>
        <dbReference type="EMBL" id="KAF3202641.1"/>
    </source>
</evidence>
<dbReference type="EMBL" id="WIPF01000057">
    <property type="protein sequence ID" value="KAF3217808.1"/>
    <property type="molecule type" value="Genomic_DNA"/>
</dbReference>
<proteinExistence type="predicted"/>
<dbReference type="Proteomes" id="UP000614610">
    <property type="component" value="Unassembled WGS sequence"/>
</dbReference>
<dbReference type="Proteomes" id="UP000472727">
    <property type="component" value="Unassembled WGS sequence"/>
</dbReference>
<dbReference type="Gene3D" id="3.40.50.150">
    <property type="entry name" value="Vaccinia Virus protein VP39"/>
    <property type="match status" value="1"/>
</dbReference>
<dbReference type="PANTHER" id="PTHR43591">
    <property type="entry name" value="METHYLTRANSFERASE"/>
    <property type="match status" value="1"/>
</dbReference>
<evidence type="ECO:0000313" key="4">
    <source>
        <dbReference type="Proteomes" id="UP000472727"/>
    </source>
</evidence>